<dbReference type="InterPro" id="IPR038078">
    <property type="entry name" value="PhoU-like_sf"/>
</dbReference>
<dbReference type="EMBL" id="JACHGB010000003">
    <property type="protein sequence ID" value="MBB5271463.1"/>
    <property type="molecule type" value="Genomic_DNA"/>
</dbReference>
<reference evidence="4 5" key="1">
    <citation type="submission" date="2020-08" db="EMBL/GenBank/DDBJ databases">
        <title>Genomic Encyclopedia of Type Strains, Phase IV (KMG-IV): sequencing the most valuable type-strain genomes for metagenomic binning, comparative biology and taxonomic classification.</title>
        <authorList>
            <person name="Goeker M."/>
        </authorList>
    </citation>
    <scope>NUCLEOTIDE SEQUENCE [LARGE SCALE GENOMIC DNA]</scope>
    <source>
        <strain evidence="4 5">DSM 29781</strain>
    </source>
</reference>
<evidence type="ECO:0000259" key="3">
    <source>
        <dbReference type="Pfam" id="PF01895"/>
    </source>
</evidence>
<comment type="caution">
    <text evidence="4">The sequence shown here is derived from an EMBL/GenBank/DDBJ whole genome shotgun (WGS) entry which is preliminary data.</text>
</comment>
<dbReference type="GO" id="GO:0006817">
    <property type="term" value="P:phosphate ion transport"/>
    <property type="evidence" value="ECO:0007669"/>
    <property type="project" value="UniProtKB-KW"/>
</dbReference>
<keyword evidence="5" id="KW-1185">Reference proteome</keyword>
<dbReference type="PIRSF" id="PIRSF003107">
    <property type="entry name" value="PhoU"/>
    <property type="match status" value="1"/>
</dbReference>
<comment type="function">
    <text evidence="2">Plays a role in the regulation of phosphate uptake.</text>
</comment>
<dbReference type="InterPro" id="IPR028366">
    <property type="entry name" value="PhoU"/>
</dbReference>
<dbReference type="GO" id="GO:0030643">
    <property type="term" value="P:intracellular phosphate ion homeostasis"/>
    <property type="evidence" value="ECO:0007669"/>
    <property type="project" value="InterPro"/>
</dbReference>
<dbReference type="PANTHER" id="PTHR42930">
    <property type="entry name" value="PHOSPHATE-SPECIFIC TRANSPORT SYSTEM ACCESSORY PROTEIN PHOU"/>
    <property type="match status" value="1"/>
</dbReference>
<dbReference type="InterPro" id="IPR026022">
    <property type="entry name" value="PhoU_dom"/>
</dbReference>
<evidence type="ECO:0000256" key="2">
    <source>
        <dbReference type="PIRNR" id="PIRNR003107"/>
    </source>
</evidence>
<keyword evidence="2" id="KW-0963">Cytoplasm</keyword>
<comment type="subunit">
    <text evidence="2">Homodimer.</text>
</comment>
<dbReference type="GO" id="GO:0045936">
    <property type="term" value="P:negative regulation of phosphate metabolic process"/>
    <property type="evidence" value="ECO:0007669"/>
    <property type="project" value="InterPro"/>
</dbReference>
<evidence type="ECO:0000256" key="1">
    <source>
        <dbReference type="ARBA" id="ARBA00008107"/>
    </source>
</evidence>
<proteinExistence type="inferred from homology"/>
<dbReference type="RefSeq" id="WP_183965870.1">
    <property type="nucleotide sequence ID" value="NZ_BAABEW010000001.1"/>
</dbReference>
<dbReference type="AlphaFoldDB" id="A0A7W8HHM4"/>
<keyword evidence="2" id="KW-0813">Transport</keyword>
<feature type="domain" description="PhoU" evidence="3">
    <location>
        <begin position="126"/>
        <end position="210"/>
    </location>
</feature>
<organism evidence="4 5">
    <name type="scientific">Quisquiliibacterium transsilvanicum</name>
    <dbReference type="NCBI Taxonomy" id="1549638"/>
    <lineage>
        <taxon>Bacteria</taxon>
        <taxon>Pseudomonadati</taxon>
        <taxon>Pseudomonadota</taxon>
        <taxon>Betaproteobacteria</taxon>
        <taxon>Burkholderiales</taxon>
        <taxon>Burkholderiaceae</taxon>
        <taxon>Quisquiliibacterium</taxon>
    </lineage>
</organism>
<dbReference type="Proteomes" id="UP000532440">
    <property type="component" value="Unassembled WGS sequence"/>
</dbReference>
<comment type="similarity">
    <text evidence="1 2">Belongs to the PhoU family.</text>
</comment>
<dbReference type="SUPFAM" id="SSF109755">
    <property type="entry name" value="PhoU-like"/>
    <property type="match status" value="1"/>
</dbReference>
<dbReference type="PANTHER" id="PTHR42930:SF3">
    <property type="entry name" value="PHOSPHATE-SPECIFIC TRANSPORT SYSTEM ACCESSORY PROTEIN PHOU"/>
    <property type="match status" value="1"/>
</dbReference>
<accession>A0A7W8HHM4</accession>
<dbReference type="GO" id="GO:0005737">
    <property type="term" value="C:cytoplasm"/>
    <property type="evidence" value="ECO:0007669"/>
    <property type="project" value="UniProtKB-SubCell"/>
</dbReference>
<feature type="domain" description="PhoU" evidence="3">
    <location>
        <begin position="21"/>
        <end position="107"/>
    </location>
</feature>
<name>A0A7W8HHM4_9BURK</name>
<sequence>MNQHTLKSFDADIGGMRGNVTAMGSLVLGQFSRSLDAVDLGDLRLAEQVLADELLVNRYHLQADRLCSQILATRQPMAADLREVIGAIHVVDDLERIGDEAKRIARRAEALAPRGGRDALPLARLRALGEIVLAMLADALDAYARRDARVAASLRARHAQVDSARDSFEKELRGLAGADPASTDGAMDLAFVLQLLGRVSEQSLDIAECVVNVVEGVDERHSGTPVTGA</sequence>
<dbReference type="NCBIfam" id="TIGR02135">
    <property type="entry name" value="phoU_full"/>
    <property type="match status" value="1"/>
</dbReference>
<evidence type="ECO:0000313" key="5">
    <source>
        <dbReference type="Proteomes" id="UP000532440"/>
    </source>
</evidence>
<keyword evidence="2" id="KW-0592">Phosphate transport</keyword>
<gene>
    <name evidence="4" type="ORF">HNQ70_001473</name>
</gene>
<evidence type="ECO:0000313" key="4">
    <source>
        <dbReference type="EMBL" id="MBB5271463.1"/>
    </source>
</evidence>
<comment type="subcellular location">
    <subcellularLocation>
        <location evidence="2">Cytoplasm</location>
    </subcellularLocation>
</comment>
<dbReference type="Pfam" id="PF01895">
    <property type="entry name" value="PhoU"/>
    <property type="match status" value="2"/>
</dbReference>
<protein>
    <recommendedName>
        <fullName evidence="2">Phosphate-specific transport system accessory protein PhoU</fullName>
    </recommendedName>
</protein>
<dbReference type="Gene3D" id="1.20.58.220">
    <property type="entry name" value="Phosphate transport system protein phou homolog 2, domain 2"/>
    <property type="match status" value="1"/>
</dbReference>